<name>A0A9N9BNX4_9GLOM</name>
<gene>
    <name evidence="1" type="ORF">AMORRO_LOCUS6638</name>
</gene>
<accession>A0A9N9BNX4</accession>
<dbReference type="EMBL" id="CAJVPV010004508">
    <property type="protein sequence ID" value="CAG8574688.1"/>
    <property type="molecule type" value="Genomic_DNA"/>
</dbReference>
<dbReference type="Proteomes" id="UP000789342">
    <property type="component" value="Unassembled WGS sequence"/>
</dbReference>
<dbReference type="AlphaFoldDB" id="A0A9N9BNX4"/>
<organism evidence="1 2">
    <name type="scientific">Acaulospora morrowiae</name>
    <dbReference type="NCBI Taxonomy" id="94023"/>
    <lineage>
        <taxon>Eukaryota</taxon>
        <taxon>Fungi</taxon>
        <taxon>Fungi incertae sedis</taxon>
        <taxon>Mucoromycota</taxon>
        <taxon>Glomeromycotina</taxon>
        <taxon>Glomeromycetes</taxon>
        <taxon>Diversisporales</taxon>
        <taxon>Acaulosporaceae</taxon>
        <taxon>Acaulospora</taxon>
    </lineage>
</organism>
<comment type="caution">
    <text evidence="1">The sequence shown here is derived from an EMBL/GenBank/DDBJ whole genome shotgun (WGS) entry which is preliminary data.</text>
</comment>
<evidence type="ECO:0000313" key="1">
    <source>
        <dbReference type="EMBL" id="CAG8574688.1"/>
    </source>
</evidence>
<dbReference type="OrthoDB" id="2370938at2759"/>
<protein>
    <submittedName>
        <fullName evidence="1">14905_t:CDS:1</fullName>
    </submittedName>
</protein>
<sequence>TQTEQPKRKILIRKLSKFNSERRVNVPTPGPFVQYTEELASYAHMDFDHHVTDFVYNSDPMEWNILNCLKYLEEHVQYTSDSKKDIVSAFVKTFKQISNSTALLPGVKKKAQKLCKNAEETFQRKEIDDFFKDLDHKFETSSFDNNGCELLKKSGDFNTLRLSSRYMKRSSEFLEEDESVSNQSNYFLRKRHDIDYNEERMIKKQHQDRYSTPSPCSPTLHSLPIDNPFVVEEDEDEDGPIIIDDFSDELSFENGDPENDLKIGEANVSQLFRQYQKESLKIAKTGGLLVESNVHEILSLSSIFLLVPGSHPNTMINIFSSPLLDEIHQQIIPTQQIELDSECESKFRKATKKAMKESRECAVDWLWSELSNDQTLKENLGIVFLECLKSLPITKIKNEPSEITLITNHLDYIIKGMLHNPDKHIVEWPNTGLDEIRQENYEEEANPDFTVSIIHQLQKNGVIFVGEVSPPSEKNNVYKNCNDLIRVGVFMKDCQDSTIDKGADIKILGFQCIEYTVDFYMMDLVQGMYAMIHIGQVSIPTFLKEISTFIEDMETLLEIHTTVTKAVHLGLDVFSE</sequence>
<feature type="non-terminal residue" evidence="1">
    <location>
        <position position="1"/>
    </location>
</feature>
<reference evidence="1" key="1">
    <citation type="submission" date="2021-06" db="EMBL/GenBank/DDBJ databases">
        <authorList>
            <person name="Kallberg Y."/>
            <person name="Tangrot J."/>
            <person name="Rosling A."/>
        </authorList>
    </citation>
    <scope>NUCLEOTIDE SEQUENCE</scope>
    <source>
        <strain evidence="1">CL551</strain>
    </source>
</reference>
<proteinExistence type="predicted"/>
<evidence type="ECO:0000313" key="2">
    <source>
        <dbReference type="Proteomes" id="UP000789342"/>
    </source>
</evidence>
<keyword evidence="2" id="KW-1185">Reference proteome</keyword>